<dbReference type="InterPro" id="IPR050267">
    <property type="entry name" value="Anti-sigma-factor_SerPK"/>
</dbReference>
<dbReference type="EMBL" id="DVLX01000003">
    <property type="protein sequence ID" value="HIT98647.1"/>
    <property type="molecule type" value="Genomic_DNA"/>
</dbReference>
<dbReference type="InterPro" id="IPR003594">
    <property type="entry name" value="HATPase_dom"/>
</dbReference>
<comment type="similarity">
    <text evidence="7">Belongs to the anti-sigma-factor family.</text>
</comment>
<keyword evidence="3 7" id="KW-0547">Nucleotide-binding</keyword>
<reference evidence="9" key="2">
    <citation type="journal article" date="2021" name="PeerJ">
        <title>Extensive microbial diversity within the chicken gut microbiome revealed by metagenomics and culture.</title>
        <authorList>
            <person name="Gilroy R."/>
            <person name="Ravi A."/>
            <person name="Getino M."/>
            <person name="Pursley I."/>
            <person name="Horton D.L."/>
            <person name="Alikhan N.F."/>
            <person name="Baker D."/>
            <person name="Gharbi K."/>
            <person name="Hall N."/>
            <person name="Watson M."/>
            <person name="Adriaenssens E.M."/>
            <person name="Foster-Nyarko E."/>
            <person name="Jarju S."/>
            <person name="Secka A."/>
            <person name="Antonio M."/>
            <person name="Oren A."/>
            <person name="Chaudhuri R.R."/>
            <person name="La Ragione R."/>
            <person name="Hildebrand F."/>
            <person name="Pallen M.J."/>
        </authorList>
    </citation>
    <scope>NUCLEOTIDE SEQUENCE</scope>
    <source>
        <strain evidence="9">CHK176-22527</strain>
    </source>
</reference>
<reference evidence="9" key="1">
    <citation type="submission" date="2020-10" db="EMBL/GenBank/DDBJ databases">
        <authorList>
            <person name="Gilroy R."/>
        </authorList>
    </citation>
    <scope>NUCLEOTIDE SEQUENCE</scope>
    <source>
        <strain evidence="9">CHK176-22527</strain>
    </source>
</reference>
<comment type="caution">
    <text evidence="9">The sequence shown here is derived from an EMBL/GenBank/DDBJ whole genome shotgun (WGS) entry which is preliminary data.</text>
</comment>
<evidence type="ECO:0000256" key="5">
    <source>
        <dbReference type="ARBA" id="ARBA00022840"/>
    </source>
</evidence>
<protein>
    <recommendedName>
        <fullName evidence="7">Anti-sigma F factor</fullName>
        <ecNumber evidence="7">2.7.11.1</ecNumber>
    </recommendedName>
    <alternativeName>
        <fullName evidence="7">Stage II sporulation protein AB</fullName>
    </alternativeName>
</protein>
<dbReference type="Proteomes" id="UP000824159">
    <property type="component" value="Unassembled WGS sequence"/>
</dbReference>
<accession>A0A9D1HCU1</accession>
<dbReference type="GO" id="GO:0030435">
    <property type="term" value="P:sporulation resulting in formation of a cellular spore"/>
    <property type="evidence" value="ECO:0007669"/>
    <property type="project" value="UniProtKB-KW"/>
</dbReference>
<dbReference type="HAMAP" id="MF_00637">
    <property type="entry name" value="Anti_sigma_F"/>
    <property type="match status" value="1"/>
</dbReference>
<keyword evidence="5 7" id="KW-0067">ATP-binding</keyword>
<evidence type="ECO:0000313" key="10">
    <source>
        <dbReference type="Proteomes" id="UP000824159"/>
    </source>
</evidence>
<dbReference type="SMART" id="SM00387">
    <property type="entry name" value="HATPase_c"/>
    <property type="match status" value="1"/>
</dbReference>
<proteinExistence type="inferred from homology"/>
<dbReference type="AlphaFoldDB" id="A0A9D1HCU1"/>
<dbReference type="SUPFAM" id="SSF55874">
    <property type="entry name" value="ATPase domain of HSP90 chaperone/DNA topoisomerase II/histidine kinase"/>
    <property type="match status" value="1"/>
</dbReference>
<keyword evidence="4 7" id="KW-0418">Kinase</keyword>
<dbReference type="GO" id="GO:0004674">
    <property type="term" value="F:protein serine/threonine kinase activity"/>
    <property type="evidence" value="ECO:0007669"/>
    <property type="project" value="UniProtKB-KW"/>
</dbReference>
<keyword evidence="6 7" id="KW-0749">Sporulation</keyword>
<dbReference type="GO" id="GO:0005524">
    <property type="term" value="F:ATP binding"/>
    <property type="evidence" value="ECO:0007669"/>
    <property type="project" value="UniProtKB-KW"/>
</dbReference>
<dbReference type="Pfam" id="PF13581">
    <property type="entry name" value="HATPase_c_2"/>
    <property type="match status" value="1"/>
</dbReference>
<dbReference type="PANTHER" id="PTHR35526">
    <property type="entry name" value="ANTI-SIGMA-F FACTOR RSBW-RELATED"/>
    <property type="match status" value="1"/>
</dbReference>
<dbReference type="NCBIfam" id="TIGR01925">
    <property type="entry name" value="spIIAB"/>
    <property type="match status" value="1"/>
</dbReference>
<comment type="function">
    <text evidence="7">Binds to sigma F and blocks its ability to form an RNA polymerase holoenzyme (E-sigma F). Phosphorylates SpoIIAA on a serine residue. This phosphorylation may enable SpoIIAA to act as an anti-anti-sigma factor that counteracts SpoIIAB and thus releases sigma F from inhibition.</text>
</comment>
<organism evidence="9 10">
    <name type="scientific">Candidatus Allocopromorpha excrementavium</name>
    <dbReference type="NCBI Taxonomy" id="2840741"/>
    <lineage>
        <taxon>Bacteria</taxon>
        <taxon>Bacillati</taxon>
        <taxon>Bacillota</taxon>
        <taxon>Clostridia</taxon>
        <taxon>Eubacteriales</taxon>
        <taxon>Eubacteriaceae</taxon>
        <taxon>Eubacteriaceae incertae sedis</taxon>
        <taxon>Candidatus Allocopromorpha</taxon>
    </lineage>
</organism>
<evidence type="ECO:0000256" key="4">
    <source>
        <dbReference type="ARBA" id="ARBA00022777"/>
    </source>
</evidence>
<keyword evidence="1 7" id="KW-0723">Serine/threonine-protein kinase</keyword>
<evidence type="ECO:0000256" key="2">
    <source>
        <dbReference type="ARBA" id="ARBA00022679"/>
    </source>
</evidence>
<evidence type="ECO:0000313" key="9">
    <source>
        <dbReference type="EMBL" id="HIT98647.1"/>
    </source>
</evidence>
<dbReference type="GO" id="GO:0030436">
    <property type="term" value="P:asexual sporulation"/>
    <property type="evidence" value="ECO:0007669"/>
    <property type="project" value="UniProtKB-UniRule"/>
</dbReference>
<dbReference type="InterPro" id="IPR036890">
    <property type="entry name" value="HATPase_C_sf"/>
</dbReference>
<dbReference type="PANTHER" id="PTHR35526:SF3">
    <property type="entry name" value="ANTI-SIGMA-F FACTOR RSBW"/>
    <property type="match status" value="1"/>
</dbReference>
<dbReference type="InterPro" id="IPR010194">
    <property type="entry name" value="Anti-sigma_F"/>
</dbReference>
<name>A0A9D1HCU1_9FIRM</name>
<evidence type="ECO:0000256" key="1">
    <source>
        <dbReference type="ARBA" id="ARBA00022527"/>
    </source>
</evidence>
<evidence type="ECO:0000256" key="7">
    <source>
        <dbReference type="HAMAP-Rule" id="MF_00637"/>
    </source>
</evidence>
<dbReference type="Gene3D" id="3.30.565.10">
    <property type="entry name" value="Histidine kinase-like ATPase, C-terminal domain"/>
    <property type="match status" value="1"/>
</dbReference>
<comment type="catalytic activity">
    <reaction evidence="7">
        <text>L-seryl-[protein] + ATP = O-phospho-L-seryl-[protein] + ADP + H(+)</text>
        <dbReference type="Rhea" id="RHEA:17989"/>
        <dbReference type="Rhea" id="RHEA-COMP:9863"/>
        <dbReference type="Rhea" id="RHEA-COMP:11604"/>
        <dbReference type="ChEBI" id="CHEBI:15378"/>
        <dbReference type="ChEBI" id="CHEBI:29999"/>
        <dbReference type="ChEBI" id="CHEBI:30616"/>
        <dbReference type="ChEBI" id="CHEBI:83421"/>
        <dbReference type="ChEBI" id="CHEBI:456216"/>
        <dbReference type="EC" id="2.7.11.1"/>
    </reaction>
</comment>
<comment type="catalytic activity">
    <reaction evidence="7">
        <text>L-threonyl-[protein] + ATP = O-phospho-L-threonyl-[protein] + ADP + H(+)</text>
        <dbReference type="Rhea" id="RHEA:46608"/>
        <dbReference type="Rhea" id="RHEA-COMP:11060"/>
        <dbReference type="Rhea" id="RHEA-COMP:11605"/>
        <dbReference type="ChEBI" id="CHEBI:15378"/>
        <dbReference type="ChEBI" id="CHEBI:30013"/>
        <dbReference type="ChEBI" id="CHEBI:30616"/>
        <dbReference type="ChEBI" id="CHEBI:61977"/>
        <dbReference type="ChEBI" id="CHEBI:456216"/>
        <dbReference type="EC" id="2.7.11.1"/>
    </reaction>
</comment>
<evidence type="ECO:0000256" key="6">
    <source>
        <dbReference type="ARBA" id="ARBA00022969"/>
    </source>
</evidence>
<evidence type="ECO:0000259" key="8">
    <source>
        <dbReference type="SMART" id="SM00387"/>
    </source>
</evidence>
<dbReference type="EC" id="2.7.11.1" evidence="7"/>
<gene>
    <name evidence="7" type="primary">spoIIAB</name>
    <name evidence="9" type="ORF">IAD12_00140</name>
</gene>
<keyword evidence="2 7" id="KW-0808">Transferase</keyword>
<evidence type="ECO:0000256" key="3">
    <source>
        <dbReference type="ARBA" id="ARBA00022741"/>
    </source>
</evidence>
<feature type="domain" description="Histidine kinase/HSP90-like ATPase" evidence="8">
    <location>
        <begin position="35"/>
        <end position="147"/>
    </location>
</feature>
<sequence length="151" mass="16632">MRNVMKTEFSAAAENEAFARAVAAAFVMPLDPTVEELTEIKTAVSEAVSNSIIHGYGCDDKKDADEEHFVRMECEIFERGKVIIKIEDDGKGIEDVEKAMEPLFTTGDSEERSGMGFTVMESFMDKLSVKSEMGKGTAVTMIKYLDSPGEL</sequence>
<dbReference type="GO" id="GO:0016989">
    <property type="term" value="F:sigma factor antagonist activity"/>
    <property type="evidence" value="ECO:0007669"/>
    <property type="project" value="InterPro"/>
</dbReference>
<dbReference type="GO" id="GO:0042174">
    <property type="term" value="P:negative regulation of sporulation resulting in formation of a cellular spore"/>
    <property type="evidence" value="ECO:0007669"/>
    <property type="project" value="InterPro"/>
</dbReference>